<accession>A0A059KKM7</accession>
<feature type="domain" description="Nudix hydrolase" evidence="8">
    <location>
        <begin position="49"/>
        <end position="180"/>
    </location>
</feature>
<dbReference type="SUPFAM" id="SSF55811">
    <property type="entry name" value="Nudix"/>
    <property type="match status" value="1"/>
</dbReference>
<comment type="catalytic activity">
    <reaction evidence="1">
        <text>GDP-alpha-D-mannose + H2O = alpha-D-mannose 1-phosphate + GMP + 2 H(+)</text>
        <dbReference type="Rhea" id="RHEA:27978"/>
        <dbReference type="ChEBI" id="CHEBI:15377"/>
        <dbReference type="ChEBI" id="CHEBI:15378"/>
        <dbReference type="ChEBI" id="CHEBI:57527"/>
        <dbReference type="ChEBI" id="CHEBI:58115"/>
        <dbReference type="ChEBI" id="CHEBI:58409"/>
    </reaction>
</comment>
<dbReference type="GO" id="GO:0016787">
    <property type="term" value="F:hydrolase activity"/>
    <property type="evidence" value="ECO:0007669"/>
    <property type="project" value="UniProtKB-KW"/>
</dbReference>
<dbReference type="GO" id="GO:0006753">
    <property type="term" value="P:nucleoside phosphate metabolic process"/>
    <property type="evidence" value="ECO:0007669"/>
    <property type="project" value="TreeGrafter"/>
</dbReference>
<proteinExistence type="inferred from homology"/>
<reference evidence="9 10" key="1">
    <citation type="journal article" date="2014" name="FEMS Microbiol. Ecol.">
        <title>Sphaerotilus natans encrusted with nanoball-shaped Fe(III) oxide minerals formed by nitrate-reducing mixotrophic Fe(II) oxidation.</title>
        <authorList>
            <person name="Park S."/>
            <person name="Kim D.H."/>
            <person name="Lee J.H."/>
            <person name="Hur H.G."/>
        </authorList>
    </citation>
    <scope>NUCLEOTIDE SEQUENCE [LARGE SCALE GENOMIC DNA]</scope>
    <source>
        <strain evidence="9 10">DSM 6575</strain>
    </source>
</reference>
<dbReference type="Proteomes" id="UP000026714">
    <property type="component" value="Unassembled WGS sequence"/>
</dbReference>
<sequence>MLPEFADLPEGDDHLREQRLDSTQAHSGRFLQVMHDTVRLPDGSVSYREYIVHPGAVMVVPILDDGRLLLERQYRYPHHRAFIEFPAGKIDAGEAGITCGVRELHEETGCSAAEWALAGELRNAIAYSDERIEIWFARGLTVGERRLDEGEFLDVFAASEQQLSDWVRDGEVTDAKTMIALLWIQQWRAGRWALDWRPAEAWSRGR</sequence>
<dbReference type="InterPro" id="IPR000086">
    <property type="entry name" value="NUDIX_hydrolase_dom"/>
</dbReference>
<dbReference type="PATRIC" id="fig|1286631.3.peg.2548"/>
<dbReference type="EMBL" id="AZRA01000067">
    <property type="protein sequence ID" value="KDB51779.1"/>
    <property type="molecule type" value="Genomic_DNA"/>
</dbReference>
<evidence type="ECO:0000256" key="5">
    <source>
        <dbReference type="ARBA" id="ARBA00022801"/>
    </source>
</evidence>
<dbReference type="PROSITE" id="PS51462">
    <property type="entry name" value="NUDIX"/>
    <property type="match status" value="1"/>
</dbReference>
<evidence type="ECO:0000259" key="8">
    <source>
        <dbReference type="PROSITE" id="PS51462"/>
    </source>
</evidence>
<evidence type="ECO:0000256" key="6">
    <source>
        <dbReference type="ARBA" id="ARBA00032162"/>
    </source>
</evidence>
<evidence type="ECO:0000256" key="7">
    <source>
        <dbReference type="ARBA" id="ARBA00032272"/>
    </source>
</evidence>
<comment type="similarity">
    <text evidence="3">Belongs to the Nudix hydrolase family. NudK subfamily.</text>
</comment>
<dbReference type="STRING" id="34103.SAMN05421778_103156"/>
<dbReference type="InterPro" id="IPR015797">
    <property type="entry name" value="NUDIX_hydrolase-like_dom_sf"/>
</dbReference>
<keyword evidence="10" id="KW-1185">Reference proteome</keyword>
<evidence type="ECO:0000256" key="2">
    <source>
        <dbReference type="ARBA" id="ARBA00001946"/>
    </source>
</evidence>
<dbReference type="Gene3D" id="3.90.79.10">
    <property type="entry name" value="Nucleoside Triphosphate Pyrophosphohydrolase"/>
    <property type="match status" value="1"/>
</dbReference>
<evidence type="ECO:0000313" key="9">
    <source>
        <dbReference type="EMBL" id="KDB51779.1"/>
    </source>
</evidence>
<dbReference type="AlphaFoldDB" id="A0A059KKM7"/>
<dbReference type="GO" id="GO:0019693">
    <property type="term" value="P:ribose phosphate metabolic process"/>
    <property type="evidence" value="ECO:0007669"/>
    <property type="project" value="TreeGrafter"/>
</dbReference>
<keyword evidence="5 9" id="KW-0378">Hydrolase</keyword>
<evidence type="ECO:0000256" key="4">
    <source>
        <dbReference type="ARBA" id="ARBA00016377"/>
    </source>
</evidence>
<evidence type="ECO:0000256" key="3">
    <source>
        <dbReference type="ARBA" id="ARBA00007275"/>
    </source>
</evidence>
<comment type="caution">
    <text evidence="9">The sequence shown here is derived from an EMBL/GenBank/DDBJ whole genome shotgun (WGS) entry which is preliminary data.</text>
</comment>
<dbReference type="RefSeq" id="WP_037482708.1">
    <property type="nucleotide sequence ID" value="NZ_AZRA01000067.1"/>
</dbReference>
<dbReference type="eggNOG" id="COG0494">
    <property type="taxonomic scope" value="Bacteria"/>
</dbReference>
<dbReference type="GO" id="GO:0005829">
    <property type="term" value="C:cytosol"/>
    <property type="evidence" value="ECO:0007669"/>
    <property type="project" value="TreeGrafter"/>
</dbReference>
<evidence type="ECO:0000313" key="10">
    <source>
        <dbReference type="Proteomes" id="UP000026714"/>
    </source>
</evidence>
<comment type="cofactor">
    <cofactor evidence="2">
        <name>Mg(2+)</name>
        <dbReference type="ChEBI" id="CHEBI:18420"/>
    </cofactor>
</comment>
<name>A0A059KKM7_9BURK</name>
<gene>
    <name evidence="9" type="ORF">X805_26010</name>
</gene>
<dbReference type="PANTHER" id="PTHR11839">
    <property type="entry name" value="UDP/ADP-SUGAR PYROPHOSPHATASE"/>
    <property type="match status" value="1"/>
</dbReference>
<evidence type="ECO:0000256" key="1">
    <source>
        <dbReference type="ARBA" id="ARBA00000847"/>
    </source>
</evidence>
<dbReference type="PANTHER" id="PTHR11839:SF18">
    <property type="entry name" value="NUDIX HYDROLASE DOMAIN-CONTAINING PROTEIN"/>
    <property type="match status" value="1"/>
</dbReference>
<dbReference type="Pfam" id="PF00293">
    <property type="entry name" value="NUDIX"/>
    <property type="match status" value="1"/>
</dbReference>
<protein>
    <recommendedName>
        <fullName evidence="4">GDP-mannose pyrophosphatase</fullName>
    </recommendedName>
    <alternativeName>
        <fullName evidence="6">GDP-mannose hydrolase</fullName>
    </alternativeName>
    <alternativeName>
        <fullName evidence="7">GDPMK</fullName>
    </alternativeName>
</protein>
<organism evidence="9 10">
    <name type="scientific">Sphaerotilus natans subsp. natans DSM 6575</name>
    <dbReference type="NCBI Taxonomy" id="1286631"/>
    <lineage>
        <taxon>Bacteria</taxon>
        <taxon>Pseudomonadati</taxon>
        <taxon>Pseudomonadota</taxon>
        <taxon>Betaproteobacteria</taxon>
        <taxon>Burkholderiales</taxon>
        <taxon>Sphaerotilaceae</taxon>
        <taxon>Sphaerotilus</taxon>
    </lineage>
</organism>